<dbReference type="AlphaFoldDB" id="T0GV49"/>
<comment type="caution">
    <text evidence="1">The sequence shown here is derived from an EMBL/GenBank/DDBJ whole genome shotgun (WGS) entry which is preliminary data.</text>
</comment>
<proteinExistence type="predicted"/>
<evidence type="ECO:0000313" key="2">
    <source>
        <dbReference type="Proteomes" id="UP000015442"/>
    </source>
</evidence>
<dbReference type="Proteomes" id="UP000015442">
    <property type="component" value="Unassembled WGS sequence"/>
</dbReference>
<evidence type="ECO:0000313" key="1">
    <source>
        <dbReference type="EMBL" id="EQA71206.1"/>
    </source>
</evidence>
<sequence>MNFNRIVEKLILHSSLFYGSVQLKKFVYLDYGIFKQL</sequence>
<name>T0GV49_9LEPT</name>
<dbReference type="EMBL" id="AKWY02000021">
    <property type="protein sequence ID" value="EQA71206.1"/>
    <property type="molecule type" value="Genomic_DNA"/>
</dbReference>
<organism evidence="1 2">
    <name type="scientific">Leptospira noguchii serovar Panama str. CZ214</name>
    <dbReference type="NCBI Taxonomy" id="1001595"/>
    <lineage>
        <taxon>Bacteria</taxon>
        <taxon>Pseudomonadati</taxon>
        <taxon>Spirochaetota</taxon>
        <taxon>Spirochaetia</taxon>
        <taxon>Leptospirales</taxon>
        <taxon>Leptospiraceae</taxon>
        <taxon>Leptospira</taxon>
    </lineage>
</organism>
<reference evidence="1 2" key="1">
    <citation type="submission" date="2013-05" db="EMBL/GenBank/DDBJ databases">
        <authorList>
            <person name="Harkins D.M."/>
            <person name="Durkin A.S."/>
            <person name="Brinkac L.M."/>
            <person name="Haft D.H."/>
            <person name="Selengut J.D."/>
            <person name="Sanka R."/>
            <person name="DePew J."/>
            <person name="Purushe J."/>
            <person name="Hartskeerl R.A."/>
            <person name="Ahmed A."/>
            <person name="van der Linden H."/>
            <person name="Goris M.G.A."/>
            <person name="Vinetz J.M."/>
            <person name="Sutton G.G."/>
            <person name="Nierman W.C."/>
            <person name="Fouts D.E."/>
        </authorList>
    </citation>
    <scope>NUCLEOTIDE SEQUENCE [LARGE SCALE GENOMIC DNA]</scope>
    <source>
        <strain evidence="1 2">CZ214</strain>
    </source>
</reference>
<gene>
    <name evidence="1" type="ORF">LEP1GSC059_2767</name>
</gene>
<protein>
    <submittedName>
        <fullName evidence="1">Uncharacterized protein</fullName>
    </submittedName>
</protein>
<accession>T0GV49</accession>